<keyword evidence="2" id="KW-0732">Signal</keyword>
<feature type="chain" id="PRO_5017321216" evidence="2">
    <location>
        <begin position="24"/>
        <end position="189"/>
    </location>
</feature>
<dbReference type="InterPro" id="IPR022061">
    <property type="entry name" value="DUF3617"/>
</dbReference>
<dbReference type="OrthoDB" id="7405484at2"/>
<evidence type="ECO:0000256" key="2">
    <source>
        <dbReference type="SAM" id="SignalP"/>
    </source>
</evidence>
<evidence type="ECO:0000313" key="4">
    <source>
        <dbReference type="Proteomes" id="UP000266693"/>
    </source>
</evidence>
<dbReference type="Proteomes" id="UP000266693">
    <property type="component" value="Unassembled WGS sequence"/>
</dbReference>
<comment type="caution">
    <text evidence="3">The sequence shown here is derived from an EMBL/GenBank/DDBJ whole genome shotgun (WGS) entry which is preliminary data.</text>
</comment>
<dbReference type="PROSITE" id="PS51257">
    <property type="entry name" value="PROKAR_LIPOPROTEIN"/>
    <property type="match status" value="1"/>
</dbReference>
<organism evidence="3 4">
    <name type="scientific">Sphingomonas gilva</name>
    <dbReference type="NCBI Taxonomy" id="2305907"/>
    <lineage>
        <taxon>Bacteria</taxon>
        <taxon>Pseudomonadati</taxon>
        <taxon>Pseudomonadota</taxon>
        <taxon>Alphaproteobacteria</taxon>
        <taxon>Sphingomonadales</taxon>
        <taxon>Sphingomonadaceae</taxon>
        <taxon>Sphingomonas</taxon>
    </lineage>
</organism>
<evidence type="ECO:0000313" key="3">
    <source>
        <dbReference type="EMBL" id="RHW18327.1"/>
    </source>
</evidence>
<proteinExistence type="predicted"/>
<dbReference type="AlphaFoldDB" id="A0A396RP65"/>
<feature type="signal peptide" evidence="2">
    <location>
        <begin position="1"/>
        <end position="23"/>
    </location>
</feature>
<protein>
    <submittedName>
        <fullName evidence="3">DUF3617 domain-containing protein</fullName>
    </submittedName>
</protein>
<dbReference type="RefSeq" id="WP_118863517.1">
    <property type="nucleotide sequence ID" value="NZ_QWLV01000002.1"/>
</dbReference>
<keyword evidence="4" id="KW-1185">Reference proteome</keyword>
<sequence length="189" mass="19796">MTTRTIATLAAFAVLAACKPAASDDVALENVSIAEASEKARAANKLQPGQWESQTRILSVEMPGAPKELADMLGKSVTAKVNTMSDCLTPEEAEKPAADMLAGNRGGECRYEKFAMAGGKMDSIMVCKNPGQPGEVRMTMAGDYTPTGFALDMTMIMPPGSVPGSQGMTMKARTEGRRTGECTAPRAAG</sequence>
<name>A0A396RP65_9SPHN</name>
<accession>A0A396RP65</accession>
<dbReference type="EMBL" id="QWLV01000002">
    <property type="protein sequence ID" value="RHW18327.1"/>
    <property type="molecule type" value="Genomic_DNA"/>
</dbReference>
<dbReference type="Pfam" id="PF12276">
    <property type="entry name" value="DUF3617"/>
    <property type="match status" value="1"/>
</dbReference>
<feature type="region of interest" description="Disordered" evidence="1">
    <location>
        <begin position="161"/>
        <end position="189"/>
    </location>
</feature>
<reference evidence="3 4" key="1">
    <citation type="submission" date="2018-08" db="EMBL/GenBank/DDBJ databases">
        <title>The multiple taxonomic identification of Sphingomonas gilva.</title>
        <authorList>
            <person name="Zhu D."/>
            <person name="Zheng S."/>
        </authorList>
    </citation>
    <scope>NUCLEOTIDE SEQUENCE [LARGE SCALE GENOMIC DNA]</scope>
    <source>
        <strain evidence="3 4">ZDH117</strain>
    </source>
</reference>
<gene>
    <name evidence="3" type="ORF">D1610_07640</name>
</gene>
<evidence type="ECO:0000256" key="1">
    <source>
        <dbReference type="SAM" id="MobiDB-lite"/>
    </source>
</evidence>